<feature type="transmembrane region" description="Helical" evidence="1">
    <location>
        <begin position="371"/>
        <end position="393"/>
    </location>
</feature>
<dbReference type="Pfam" id="PF10136">
    <property type="entry name" value="SpecificRecomb"/>
    <property type="match status" value="1"/>
</dbReference>
<sequence>MSAASASLADLLATLDARAGVAQRHLQLIALLDWIRGDGRSVEAATGRVALLVQAAEESPETAARLAQWWGALTQALDITTLLGDFGFAQRTSMGSELMERLRYKLLPSSPDTLDASELFMLALPYAFDARWLAAIDEDVLARLRAVIAPASLEDGNGANAWQLALLDAMTYCAGQILSTGFAPELRLRMSEQAREAQPFHALIRDVESLRVEVLHPLRTTERRDEAAQRLRERLDACRAAAATVYDHFRDEGISVGLVFRLRQLRERILRVRDLLDCLFTARPAASAVRLLAHLVAVGRERRSVRALLASSSSLLAAKVAERSAETGEHYITRTSGEYLAMVRMAAGGGVVMAFTTLVKLGLYALALPVFWGGFIAGMNYAASFVLIQLLHFTVATKQPAMTAPAMAARLGDLHDDASVEAFVDKVTYLVRSQVAAVLGNVLLVFPVALALALGIAWIKDEPALSVAHARQVLDSLHLLGPSLLFAAFTGVLLFASSIFAGWVENWFVLRRLDSAIHYNPRITRTLGAARAARWALYLRENISGFAANISLGFMLGLTPAFAGFFGLALEVRHVTLSAGQAGAAAASLGWQALHEPLFWWAMAMIPFNGALNVLVSFYLAFRVALRAHNVSGVDRARIYRALRARLAHAPLSFFLPRRGAEPGLAGEALQS</sequence>
<evidence type="ECO:0000313" key="3">
    <source>
        <dbReference type="Proteomes" id="UP000237925"/>
    </source>
</evidence>
<proteinExistence type="predicted"/>
<accession>A0A2R3QBL4</accession>
<organism evidence="2 3">
    <name type="scientific">Melaminivora suipulveris</name>
    <dbReference type="NCBI Taxonomy" id="2109913"/>
    <lineage>
        <taxon>Bacteria</taxon>
        <taxon>Pseudomonadati</taxon>
        <taxon>Pseudomonadota</taxon>
        <taxon>Betaproteobacteria</taxon>
        <taxon>Burkholderiales</taxon>
        <taxon>Comamonadaceae</taxon>
        <taxon>Melaminivora</taxon>
    </lineage>
</organism>
<dbReference type="AlphaFoldDB" id="A0A2R3QBL4"/>
<dbReference type="RefSeq" id="WP_106683500.1">
    <property type="nucleotide sequence ID" value="NZ_CP027667.1"/>
</dbReference>
<dbReference type="InterPro" id="IPR011385">
    <property type="entry name" value="Site-sp_rcmbase"/>
</dbReference>
<keyword evidence="1" id="KW-0472">Membrane</keyword>
<name>A0A2R3QBL4_9BURK</name>
<keyword evidence="1" id="KW-0812">Transmembrane</keyword>
<dbReference type="PIRSF" id="PIRSF015380">
    <property type="entry name" value="Site-sp_rcmb"/>
    <property type="match status" value="1"/>
</dbReference>
<feature type="transmembrane region" description="Helical" evidence="1">
    <location>
        <begin position="339"/>
        <end position="359"/>
    </location>
</feature>
<dbReference type="KEGG" id="mela:C6568_07195"/>
<reference evidence="2 3" key="1">
    <citation type="submission" date="2018-03" db="EMBL/GenBank/DDBJ databases">
        <title>Genome sequencing of Melaminivora sp.</title>
        <authorList>
            <person name="Kim S.-J."/>
            <person name="Heo J."/>
            <person name="Ahn J.-H."/>
            <person name="Kwon S.-W."/>
        </authorList>
    </citation>
    <scope>NUCLEOTIDE SEQUENCE [LARGE SCALE GENOMIC DNA]</scope>
    <source>
        <strain evidence="2 3">SC2-9</strain>
    </source>
</reference>
<feature type="transmembrane region" description="Helical" evidence="1">
    <location>
        <begin position="435"/>
        <end position="459"/>
    </location>
</feature>
<feature type="transmembrane region" description="Helical" evidence="1">
    <location>
        <begin position="546"/>
        <end position="570"/>
    </location>
</feature>
<evidence type="ECO:0000313" key="2">
    <source>
        <dbReference type="EMBL" id="AVO49064.1"/>
    </source>
</evidence>
<protein>
    <submittedName>
        <fullName evidence="2">Recombinase</fullName>
    </submittedName>
</protein>
<keyword evidence="3" id="KW-1185">Reference proteome</keyword>
<dbReference type="EMBL" id="CP027667">
    <property type="protein sequence ID" value="AVO49064.1"/>
    <property type="molecule type" value="Genomic_DNA"/>
</dbReference>
<evidence type="ECO:0000256" key="1">
    <source>
        <dbReference type="SAM" id="Phobius"/>
    </source>
</evidence>
<gene>
    <name evidence="2" type="ORF">C6568_07195</name>
</gene>
<feature type="transmembrane region" description="Helical" evidence="1">
    <location>
        <begin position="479"/>
        <end position="504"/>
    </location>
</feature>
<feature type="transmembrane region" description="Helical" evidence="1">
    <location>
        <begin position="598"/>
        <end position="622"/>
    </location>
</feature>
<dbReference type="OrthoDB" id="5688397at2"/>
<dbReference type="Proteomes" id="UP000237925">
    <property type="component" value="Chromosome"/>
</dbReference>
<keyword evidence="1" id="KW-1133">Transmembrane helix</keyword>